<sequence>FVIRPIHNLSISNSISYNHAVYDQNIIQQGVAYHTKNQQVVNYPRFMYKANLAYDWRSLSFYIEGNYIGRRNYDYSGQIHAPSYWLANLGLQWHVKKPSDDGSRLGGFVKGLTVAFNLNNITNQYYVATMGENGNPLDSASGYSFQSMILGMPRTTFGSIKADF</sequence>
<evidence type="ECO:0000256" key="7">
    <source>
        <dbReference type="ARBA" id="ARBA00023004"/>
    </source>
</evidence>
<evidence type="ECO:0000313" key="14">
    <source>
        <dbReference type="Proteomes" id="UP001521074"/>
    </source>
</evidence>
<dbReference type="InterPro" id="IPR036942">
    <property type="entry name" value="Beta-barrel_TonB_sf"/>
</dbReference>
<keyword evidence="2" id="KW-0813">Transport</keyword>
<evidence type="ECO:0000256" key="10">
    <source>
        <dbReference type="ARBA" id="ARBA00023136"/>
    </source>
</evidence>
<keyword evidence="5" id="KW-0812">Transmembrane</keyword>
<dbReference type="InterPro" id="IPR000531">
    <property type="entry name" value="Beta-barrel_TonB"/>
</dbReference>
<feature type="non-terminal residue" evidence="13">
    <location>
        <position position="1"/>
    </location>
</feature>
<evidence type="ECO:0000256" key="5">
    <source>
        <dbReference type="ARBA" id="ARBA00022692"/>
    </source>
</evidence>
<protein>
    <submittedName>
        <fullName evidence="13">TonB-dependent receptor</fullName>
    </submittedName>
</protein>
<keyword evidence="10" id="KW-0472">Membrane</keyword>
<dbReference type="PANTHER" id="PTHR32552:SF89">
    <property type="entry name" value="CATECHOLATE SIDEROPHORE RECEPTOR FIU"/>
    <property type="match status" value="1"/>
</dbReference>
<keyword evidence="9" id="KW-0798">TonB box</keyword>
<evidence type="ECO:0000256" key="4">
    <source>
        <dbReference type="ARBA" id="ARBA00022496"/>
    </source>
</evidence>
<evidence type="ECO:0000259" key="12">
    <source>
        <dbReference type="Pfam" id="PF00593"/>
    </source>
</evidence>
<proteinExistence type="predicted"/>
<evidence type="ECO:0000256" key="2">
    <source>
        <dbReference type="ARBA" id="ARBA00022448"/>
    </source>
</evidence>
<dbReference type="EMBL" id="JAJSOJ010000013">
    <property type="protein sequence ID" value="MCE0743027.1"/>
    <property type="molecule type" value="Genomic_DNA"/>
</dbReference>
<evidence type="ECO:0000256" key="6">
    <source>
        <dbReference type="ARBA" id="ARBA00022729"/>
    </source>
</evidence>
<evidence type="ECO:0000256" key="9">
    <source>
        <dbReference type="ARBA" id="ARBA00023077"/>
    </source>
</evidence>
<comment type="subcellular location">
    <subcellularLocation>
        <location evidence="1">Cell outer membrane</location>
        <topology evidence="1">Multi-pass membrane protein</topology>
    </subcellularLocation>
</comment>
<feature type="domain" description="TonB-dependent receptor-like beta-barrel" evidence="12">
    <location>
        <begin position="15"/>
        <end position="121"/>
    </location>
</feature>
<name>A0ABS8VQL6_9PROT</name>
<dbReference type="SUPFAM" id="SSF56935">
    <property type="entry name" value="Porins"/>
    <property type="match status" value="1"/>
</dbReference>
<evidence type="ECO:0000256" key="11">
    <source>
        <dbReference type="ARBA" id="ARBA00023237"/>
    </source>
</evidence>
<evidence type="ECO:0000256" key="8">
    <source>
        <dbReference type="ARBA" id="ARBA00023065"/>
    </source>
</evidence>
<keyword evidence="8" id="KW-0406">Ion transport</keyword>
<gene>
    <name evidence="13" type="ORF">LWC05_03855</name>
</gene>
<evidence type="ECO:0000256" key="3">
    <source>
        <dbReference type="ARBA" id="ARBA00022452"/>
    </source>
</evidence>
<reference evidence="13 14" key="1">
    <citation type="submission" date="2021-12" db="EMBL/GenBank/DDBJ databases">
        <title>Genome sequence of Acetobacter sicerae DmPark20a_162.</title>
        <authorList>
            <person name="Chaston J.M."/>
        </authorList>
    </citation>
    <scope>NUCLEOTIDE SEQUENCE [LARGE SCALE GENOMIC DNA]</scope>
    <source>
        <strain evidence="13 14">DmPark20a_162</strain>
    </source>
</reference>
<comment type="caution">
    <text evidence="13">The sequence shown here is derived from an EMBL/GenBank/DDBJ whole genome shotgun (WGS) entry which is preliminary data.</text>
</comment>
<evidence type="ECO:0000256" key="1">
    <source>
        <dbReference type="ARBA" id="ARBA00004571"/>
    </source>
</evidence>
<keyword evidence="11" id="KW-0998">Cell outer membrane</keyword>
<keyword evidence="13" id="KW-0675">Receptor</keyword>
<dbReference type="Pfam" id="PF00593">
    <property type="entry name" value="TonB_dep_Rec_b-barrel"/>
    <property type="match status" value="1"/>
</dbReference>
<keyword evidence="6" id="KW-0732">Signal</keyword>
<keyword evidence="3" id="KW-1134">Transmembrane beta strand</keyword>
<evidence type="ECO:0000313" key="13">
    <source>
        <dbReference type="EMBL" id="MCE0743027.1"/>
    </source>
</evidence>
<dbReference type="RefSeq" id="WP_232876594.1">
    <property type="nucleotide sequence ID" value="NZ_JAJSOJ010000013.1"/>
</dbReference>
<keyword evidence="14" id="KW-1185">Reference proteome</keyword>
<dbReference type="Gene3D" id="2.40.170.20">
    <property type="entry name" value="TonB-dependent receptor, beta-barrel domain"/>
    <property type="match status" value="1"/>
</dbReference>
<accession>A0ABS8VQL6</accession>
<dbReference type="InterPro" id="IPR039426">
    <property type="entry name" value="TonB-dep_rcpt-like"/>
</dbReference>
<organism evidence="13 14">
    <name type="scientific">Acetobacter sicerae</name>
    <dbReference type="NCBI Taxonomy" id="85325"/>
    <lineage>
        <taxon>Bacteria</taxon>
        <taxon>Pseudomonadati</taxon>
        <taxon>Pseudomonadota</taxon>
        <taxon>Alphaproteobacteria</taxon>
        <taxon>Acetobacterales</taxon>
        <taxon>Acetobacteraceae</taxon>
        <taxon>Acetobacter</taxon>
    </lineage>
</organism>
<dbReference type="PANTHER" id="PTHR32552">
    <property type="entry name" value="FERRICHROME IRON RECEPTOR-RELATED"/>
    <property type="match status" value="1"/>
</dbReference>
<keyword evidence="4" id="KW-0410">Iron transport</keyword>
<keyword evidence="7" id="KW-0408">Iron</keyword>
<dbReference type="Proteomes" id="UP001521074">
    <property type="component" value="Unassembled WGS sequence"/>
</dbReference>